<dbReference type="Proteomes" id="UP000683360">
    <property type="component" value="Unassembled WGS sequence"/>
</dbReference>
<comment type="caution">
    <text evidence="1">The sequence shown here is derived from an EMBL/GenBank/DDBJ whole genome shotgun (WGS) entry which is preliminary data.</text>
</comment>
<keyword evidence="2" id="KW-1185">Reference proteome</keyword>
<gene>
    <name evidence="1" type="ORF">MEDL_41046</name>
</gene>
<reference evidence="1" key="1">
    <citation type="submission" date="2021-03" db="EMBL/GenBank/DDBJ databases">
        <authorList>
            <person name="Bekaert M."/>
        </authorList>
    </citation>
    <scope>NUCLEOTIDE SEQUENCE</scope>
</reference>
<dbReference type="PANTHER" id="PTHR33395">
    <property type="entry name" value="TRANSCRIPTASE, PUTATIVE-RELATED-RELATED"/>
    <property type="match status" value="1"/>
</dbReference>
<dbReference type="AlphaFoldDB" id="A0A8S3T380"/>
<evidence type="ECO:0000313" key="2">
    <source>
        <dbReference type="Proteomes" id="UP000683360"/>
    </source>
</evidence>
<dbReference type="PANTHER" id="PTHR33395:SF22">
    <property type="entry name" value="REVERSE TRANSCRIPTASE DOMAIN-CONTAINING PROTEIN"/>
    <property type="match status" value="1"/>
</dbReference>
<evidence type="ECO:0000313" key="1">
    <source>
        <dbReference type="EMBL" id="CAG2228076.1"/>
    </source>
</evidence>
<dbReference type="EMBL" id="CAJPWZ010001987">
    <property type="protein sequence ID" value="CAG2228076.1"/>
    <property type="molecule type" value="Genomic_DNA"/>
</dbReference>
<proteinExistence type="predicted"/>
<protein>
    <submittedName>
        <fullName evidence="1">Uncharacterized protein</fullName>
    </submittedName>
</protein>
<accession>A0A8S3T380</accession>
<organism evidence="1 2">
    <name type="scientific">Mytilus edulis</name>
    <name type="common">Blue mussel</name>
    <dbReference type="NCBI Taxonomy" id="6550"/>
    <lineage>
        <taxon>Eukaryota</taxon>
        <taxon>Metazoa</taxon>
        <taxon>Spiralia</taxon>
        <taxon>Lophotrochozoa</taxon>
        <taxon>Mollusca</taxon>
        <taxon>Bivalvia</taxon>
        <taxon>Autobranchia</taxon>
        <taxon>Pteriomorphia</taxon>
        <taxon>Mytilida</taxon>
        <taxon>Mytiloidea</taxon>
        <taxon>Mytilidae</taxon>
        <taxon>Mytilinae</taxon>
        <taxon>Mytilus</taxon>
    </lineage>
</organism>
<dbReference type="OrthoDB" id="6048568at2759"/>
<sequence length="345" mass="39389">MSRKLEKYIENQPQYPDGFQYKTPILVSDSKGFTLRNACKEKEFPLESWCKSGAITEVLVDLIKSRIEKSIKRHQHVIIYLWSGTCDLTKKEGRFIKIKSHSKQSIQTIEEQYNRAINIVSKYQNAEIKFIDCPLLSISNWNKYKGHKNPETYKVEDFLVTKQIQELNYKIYQLNSKLNKTSVKVTINTNILTRTHRNCIGMSTTECSNLGKSEDTWTCPSCSKPNNSSTKVYFIPSGDDSKHSSLNISTNPLLLDSISDSSIPSTSGSSDFNLPDINWQEQTITHRQYPTRTSQAFLDTVADNGLEQIVDFPTRKENTLDLILTSHPSFKLRCKPLPSIGNSDQ</sequence>
<name>A0A8S3T380_MYTED</name>